<evidence type="ECO:0000256" key="1">
    <source>
        <dbReference type="ARBA" id="ARBA00004141"/>
    </source>
</evidence>
<keyword evidence="4" id="KW-0677">Repeat</keyword>
<dbReference type="Gene3D" id="1.25.40.20">
    <property type="entry name" value="Ankyrin repeat-containing domain"/>
    <property type="match status" value="1"/>
</dbReference>
<keyword evidence="2" id="KW-0813">Transport</keyword>
<dbReference type="OrthoDB" id="10026563at2759"/>
<keyword evidence="5 10" id="KW-1133">Transmembrane helix</keyword>
<dbReference type="Pfam" id="PF08344">
    <property type="entry name" value="TRP_2"/>
    <property type="match status" value="1"/>
</dbReference>
<dbReference type="GO" id="GO:0034703">
    <property type="term" value="C:cation channel complex"/>
    <property type="evidence" value="ECO:0007669"/>
    <property type="project" value="TreeGrafter"/>
</dbReference>
<comment type="subcellular location">
    <subcellularLocation>
        <location evidence="1">Membrane</location>
        <topology evidence="1">Multi-pass membrane protein</topology>
    </subcellularLocation>
</comment>
<evidence type="ECO:0000256" key="3">
    <source>
        <dbReference type="ARBA" id="ARBA00022692"/>
    </source>
</evidence>
<evidence type="ECO:0000256" key="6">
    <source>
        <dbReference type="ARBA" id="ARBA00023065"/>
    </source>
</evidence>
<feature type="compositionally biased region" description="Pro residues" evidence="9">
    <location>
        <begin position="85"/>
        <end position="110"/>
    </location>
</feature>
<dbReference type="Proteomes" id="UP000838412">
    <property type="component" value="Chromosome 5"/>
</dbReference>
<name>A0A8J9ZXI6_BRALA</name>
<reference evidence="12" key="1">
    <citation type="submission" date="2022-01" db="EMBL/GenBank/DDBJ databases">
        <authorList>
            <person name="Braso-Vives M."/>
        </authorList>
    </citation>
    <scope>NUCLEOTIDE SEQUENCE</scope>
</reference>
<dbReference type="PANTHER" id="PTHR10117:SF54">
    <property type="entry name" value="TRANSIENT RECEPTOR POTENTIAL-GAMMA PROTEIN"/>
    <property type="match status" value="1"/>
</dbReference>
<feature type="transmembrane region" description="Helical" evidence="10">
    <location>
        <begin position="676"/>
        <end position="695"/>
    </location>
</feature>
<dbReference type="InterPro" id="IPR036770">
    <property type="entry name" value="Ankyrin_rpt-contain_sf"/>
</dbReference>
<evidence type="ECO:0000256" key="5">
    <source>
        <dbReference type="ARBA" id="ARBA00022989"/>
    </source>
</evidence>
<feature type="transmembrane region" description="Helical" evidence="10">
    <location>
        <begin position="748"/>
        <end position="768"/>
    </location>
</feature>
<dbReference type="SUPFAM" id="SSF48403">
    <property type="entry name" value="Ankyrin repeat"/>
    <property type="match status" value="1"/>
</dbReference>
<feature type="compositionally biased region" description="Low complexity" evidence="9">
    <location>
        <begin position="1101"/>
        <end position="1119"/>
    </location>
</feature>
<evidence type="ECO:0000256" key="7">
    <source>
        <dbReference type="ARBA" id="ARBA00023136"/>
    </source>
</evidence>
<feature type="transmembrane region" description="Helical" evidence="10">
    <location>
        <begin position="632"/>
        <end position="655"/>
    </location>
</feature>
<dbReference type="InterPro" id="IPR002153">
    <property type="entry name" value="TRPC_channel"/>
</dbReference>
<dbReference type="GO" id="GO:0015279">
    <property type="term" value="F:store-operated calcium channel activity"/>
    <property type="evidence" value="ECO:0007669"/>
    <property type="project" value="TreeGrafter"/>
</dbReference>
<proteinExistence type="predicted"/>
<evidence type="ECO:0000313" key="13">
    <source>
        <dbReference type="Proteomes" id="UP000838412"/>
    </source>
</evidence>
<dbReference type="PANTHER" id="PTHR10117">
    <property type="entry name" value="TRANSIENT RECEPTOR POTENTIAL CHANNEL"/>
    <property type="match status" value="1"/>
</dbReference>
<organism evidence="12 13">
    <name type="scientific">Branchiostoma lanceolatum</name>
    <name type="common">Common lancelet</name>
    <name type="synonym">Amphioxus lanceolatum</name>
    <dbReference type="NCBI Taxonomy" id="7740"/>
    <lineage>
        <taxon>Eukaryota</taxon>
        <taxon>Metazoa</taxon>
        <taxon>Chordata</taxon>
        <taxon>Cephalochordata</taxon>
        <taxon>Leptocardii</taxon>
        <taxon>Amphioxiformes</taxon>
        <taxon>Branchiostomatidae</taxon>
        <taxon>Branchiostoma</taxon>
    </lineage>
</organism>
<keyword evidence="8" id="KW-0407">Ion channel</keyword>
<feature type="transmembrane region" description="Helical" evidence="10">
    <location>
        <begin position="953"/>
        <end position="975"/>
    </location>
</feature>
<dbReference type="InterPro" id="IPR013555">
    <property type="entry name" value="TRP_dom"/>
</dbReference>
<evidence type="ECO:0000256" key="2">
    <source>
        <dbReference type="ARBA" id="ARBA00022448"/>
    </source>
</evidence>
<dbReference type="InterPro" id="IPR002110">
    <property type="entry name" value="Ankyrin_rpt"/>
</dbReference>
<dbReference type="EMBL" id="OV696690">
    <property type="protein sequence ID" value="CAH1265430.1"/>
    <property type="molecule type" value="Genomic_DNA"/>
</dbReference>
<evidence type="ECO:0000256" key="4">
    <source>
        <dbReference type="ARBA" id="ARBA00022737"/>
    </source>
</evidence>
<feature type="transmembrane region" description="Helical" evidence="10">
    <location>
        <begin position="839"/>
        <end position="861"/>
    </location>
</feature>
<dbReference type="InterPro" id="IPR013122">
    <property type="entry name" value="PKD1_2_channel"/>
</dbReference>
<feature type="region of interest" description="Disordered" evidence="9">
    <location>
        <begin position="224"/>
        <end position="325"/>
    </location>
</feature>
<dbReference type="GO" id="GO:0005886">
    <property type="term" value="C:plasma membrane"/>
    <property type="evidence" value="ECO:0007669"/>
    <property type="project" value="TreeGrafter"/>
</dbReference>
<keyword evidence="6" id="KW-0406">Ion transport</keyword>
<evidence type="ECO:0000313" key="12">
    <source>
        <dbReference type="EMBL" id="CAH1265430.1"/>
    </source>
</evidence>
<feature type="transmembrane region" description="Helical" evidence="10">
    <location>
        <begin position="797"/>
        <end position="818"/>
    </location>
</feature>
<evidence type="ECO:0000256" key="10">
    <source>
        <dbReference type="SAM" id="Phobius"/>
    </source>
</evidence>
<evidence type="ECO:0000259" key="11">
    <source>
        <dbReference type="SMART" id="SM01420"/>
    </source>
</evidence>
<dbReference type="SMART" id="SM00248">
    <property type="entry name" value="ANK"/>
    <property type="match status" value="2"/>
</dbReference>
<keyword evidence="3 10" id="KW-0812">Transmembrane</keyword>
<keyword evidence="13" id="KW-1185">Reference proteome</keyword>
<feature type="transmembrane region" description="Helical" evidence="10">
    <location>
        <begin position="715"/>
        <end position="736"/>
    </location>
</feature>
<accession>A0A8J9ZXI6</accession>
<dbReference type="Pfam" id="PF08016">
    <property type="entry name" value="PKD_channel"/>
    <property type="match status" value="1"/>
</dbReference>
<evidence type="ECO:0000256" key="9">
    <source>
        <dbReference type="SAM" id="MobiDB-lite"/>
    </source>
</evidence>
<protein>
    <submittedName>
        <fullName evidence="12">TRPC5 protein</fullName>
    </submittedName>
</protein>
<dbReference type="GO" id="GO:0051480">
    <property type="term" value="P:regulation of cytosolic calcium ion concentration"/>
    <property type="evidence" value="ECO:0007669"/>
    <property type="project" value="TreeGrafter"/>
</dbReference>
<dbReference type="GO" id="GO:0070679">
    <property type="term" value="F:inositol 1,4,5 trisphosphate binding"/>
    <property type="evidence" value="ECO:0007669"/>
    <property type="project" value="TreeGrafter"/>
</dbReference>
<feature type="compositionally biased region" description="Polar residues" evidence="9">
    <location>
        <begin position="188"/>
        <end position="202"/>
    </location>
</feature>
<dbReference type="AlphaFoldDB" id="A0A8J9ZXI6"/>
<feature type="compositionally biased region" description="Low complexity" evidence="9">
    <location>
        <begin position="24"/>
        <end position="36"/>
    </location>
</feature>
<keyword evidence="7 10" id="KW-0472">Membrane</keyword>
<feature type="region of interest" description="Disordered" evidence="9">
    <location>
        <begin position="1"/>
        <end position="202"/>
    </location>
</feature>
<dbReference type="Pfam" id="PF12796">
    <property type="entry name" value="Ank_2"/>
    <property type="match status" value="1"/>
</dbReference>
<gene>
    <name evidence="12" type="primary">TRPC5</name>
    <name evidence="12" type="ORF">BLAG_LOCUS19426</name>
</gene>
<evidence type="ECO:0000256" key="8">
    <source>
        <dbReference type="ARBA" id="ARBA00023303"/>
    </source>
</evidence>
<dbReference type="FunFam" id="1.25.40.20:FF:000885">
    <property type="entry name" value="Uncharacterized protein"/>
    <property type="match status" value="1"/>
</dbReference>
<feature type="compositionally biased region" description="Acidic residues" evidence="9">
    <location>
        <begin position="264"/>
        <end position="274"/>
    </location>
</feature>
<feature type="domain" description="Transient receptor ion channel" evidence="11">
    <location>
        <begin position="482"/>
        <end position="544"/>
    </location>
</feature>
<dbReference type="SMART" id="SM01420">
    <property type="entry name" value="TRP_2"/>
    <property type="match status" value="1"/>
</dbReference>
<feature type="region of interest" description="Disordered" evidence="9">
    <location>
        <begin position="1094"/>
        <end position="1125"/>
    </location>
</feature>
<sequence>MDWDDGFRGSHTRRPSRPPRASDQDSVGRGSVSSSSLRFGPKEGFVWSPGNEEVDPIYGDPRTQDPGDSGPQNPQGWPGRHPPSAQGPPPVPNTVPYQAPGPTPSPPRPQSKPQQPSDLPPVDYESVDETNADPKPPRYERAIRPKTAARRPSRGATPSGRPSTKPADTPKKKAPESIASTKDDDMDNQSIDSTFSDIPNTANNKRAKILQNLGVPVRVVNEESLSGLQRQGESDDEEEKEPGEKEEDKKTKKYDKRSKKDDKNDENDDDDDDKTEPPLNNQQFLPLVQTGRAGPPTDAPSGTYAALPAESPNNIPIDSLPQPDYADPADIMFKPYTTLPDNVQDNDVKDPKGQFLFAVQNGDVEKTRALLERNAVRHEFDINTSDDVGRTAIELAVCNQHEDVVELLLYFNVHLGNSLLFAVDRGNCRLVERLIRYTKSTNNTGPPMSSKDSAFAPEVTPLVLAAQRNDYKVMRLLLSHHYTITPPPALIGQRVLIQTSTRLNILRALCSPYYISLTSSDPFQTAFGLTGELNEMMVMDSQHAHEYRALADQCGDFAADLLGQVQDVDELVTVMSGEDWSKDREGAKGLCMQTMQLAASNNQIRFVNKDVSQGLLLSMWAEKVKWWNRSPILAQLLFGLLVSAVCPLLIIVYRMEAKSYVGEFIATPVTRYICEIGLRLWFMVFLLLATFRVDSSEATVLDTLNRQSRASPPSIVEWFLLVWIAGMLIQMCTNLWRHGARRHLASVWGVVEMILLFLLVTIIGLRGLSYGRYQFLDYAALPSWERFRIHWDPYSPALVAEALMAPCLILSVIRLIPFGILNRHIGPFLMALKVLVRNILMLAFLYFLVLFSFAWALYYLYWYYTTGHEITCTEGTDYHVTVNETYANSSFTLGAVPCGTPHPFGSMENSLRALFFSGFFIIDATPLDLTLTRNGTVIGYGSLMTYGTGVSMYFLYIVLQWILALSVIGVLAGSFRKPEKEDWIFVRSKFMLRYFGRQWNPPAPFNLVPTPRGLARAVTAFRCSKFDAVPMAKIPRLRDHEARYRLVVQRLVKRFVARTEPHDGNMGGVLSKLEQVNRSTRRTEAVLLRGSFGGNRPVGVNNNNNRNNNIRRSSSTTNNRDYDIPEEDYDHLIRRNGDATAM</sequence>